<dbReference type="STRING" id="935700.jaqu_03650"/>
<dbReference type="Gene3D" id="1.10.287.470">
    <property type="entry name" value="Helix hairpin bin"/>
    <property type="match status" value="1"/>
</dbReference>
<dbReference type="Gene3D" id="2.40.30.170">
    <property type="match status" value="1"/>
</dbReference>
<dbReference type="Proteomes" id="UP000032232">
    <property type="component" value="Unassembled WGS sequence"/>
</dbReference>
<dbReference type="AlphaFoldDB" id="A0A0D1CSX5"/>
<dbReference type="InterPro" id="IPR006143">
    <property type="entry name" value="RND_pump_MFP"/>
</dbReference>
<dbReference type="OrthoDB" id="9813967at2"/>
<comment type="similarity">
    <text evidence="1">Belongs to the membrane fusion protein (MFP) (TC 8.A.1) family.</text>
</comment>
<comment type="caution">
    <text evidence="3">The sequence shown here is derived from an EMBL/GenBank/DDBJ whole genome shotgun (WGS) entry which is preliminary data.</text>
</comment>
<dbReference type="GO" id="GO:0015562">
    <property type="term" value="F:efflux transmembrane transporter activity"/>
    <property type="evidence" value="ECO:0007669"/>
    <property type="project" value="TreeGrafter"/>
</dbReference>
<evidence type="ECO:0000313" key="3">
    <source>
        <dbReference type="EMBL" id="KIT17857.1"/>
    </source>
</evidence>
<keyword evidence="2" id="KW-1133">Transmembrane helix</keyword>
<dbReference type="GO" id="GO:1990281">
    <property type="term" value="C:efflux pump complex"/>
    <property type="evidence" value="ECO:0007669"/>
    <property type="project" value="TreeGrafter"/>
</dbReference>
<keyword evidence="2" id="KW-0472">Membrane</keyword>
<dbReference type="PATRIC" id="fig|935700.4.peg.393"/>
<dbReference type="SUPFAM" id="SSF111369">
    <property type="entry name" value="HlyD-like secretion proteins"/>
    <property type="match status" value="1"/>
</dbReference>
<dbReference type="PANTHER" id="PTHR30469:SF11">
    <property type="entry name" value="BLL4320 PROTEIN"/>
    <property type="match status" value="1"/>
</dbReference>
<gene>
    <name evidence="3" type="primary">bepF</name>
    <name evidence="3" type="ORF">jaqu_03650</name>
</gene>
<proteinExistence type="inferred from homology"/>
<name>A0A0D1CSX5_9RHOB</name>
<dbReference type="PANTHER" id="PTHR30469">
    <property type="entry name" value="MULTIDRUG RESISTANCE PROTEIN MDTA"/>
    <property type="match status" value="1"/>
</dbReference>
<evidence type="ECO:0000256" key="2">
    <source>
        <dbReference type="SAM" id="Phobius"/>
    </source>
</evidence>
<dbReference type="EMBL" id="JYFE01000012">
    <property type="protein sequence ID" value="KIT17857.1"/>
    <property type="molecule type" value="Genomic_DNA"/>
</dbReference>
<dbReference type="Gene3D" id="2.40.50.100">
    <property type="match status" value="1"/>
</dbReference>
<dbReference type="RefSeq" id="WP_043917232.1">
    <property type="nucleotide sequence ID" value="NZ_FZPF01000001.1"/>
</dbReference>
<accession>A0A0D1CSX5</accession>
<keyword evidence="2" id="KW-0812">Transmembrane</keyword>
<sequence length="384" mass="40845">MTEHVAAPAKRRPLLRRLLTLSFTTLIVVGAFAGGTVLYGALATRASISDAPPPAPPLPVTSATIQMQDGYEVSRRFAGQIEADQETSLGFEESGTLEWIGPREGEVVERGEILARLDTRLLEAERDRLQSARTALAAQVDLAERTNTRQAELRERGFATDQRVDDTSLGLTQLQARLAEADAGLTAIDVRLSKAELRAPYSGTIGTRLLDAGAVVSPGGPVLTLLEGGPSRFRVGVDPRLASVLPLGETAVIDTDAGRVTAKLTQIAPDLDPATRTRTLWFEVEEGALPARTTGELTLTQTLDGRGAWMPLSALRQGPRGSWQIVTVVDGAAGPVAGIEAVEIIAQADGRAFVRGTFDDGTRYLTEGVHRIVTGERLSLGEGA</sequence>
<evidence type="ECO:0000256" key="1">
    <source>
        <dbReference type="ARBA" id="ARBA00009477"/>
    </source>
</evidence>
<feature type="transmembrane region" description="Helical" evidence="2">
    <location>
        <begin position="18"/>
        <end position="42"/>
    </location>
</feature>
<protein>
    <submittedName>
        <fullName evidence="3">BepF protein</fullName>
    </submittedName>
</protein>
<reference evidence="3 4" key="1">
    <citation type="submission" date="2015-02" db="EMBL/GenBank/DDBJ databases">
        <title>Genome Sequence of Jannaschia aquimarina DSM28248, a member of the Roseobacter clade.</title>
        <authorList>
            <person name="Voget S."/>
            <person name="Daniel R."/>
        </authorList>
    </citation>
    <scope>NUCLEOTIDE SEQUENCE [LARGE SCALE GENOMIC DNA]</scope>
    <source>
        <strain evidence="3 4">GSW-M26</strain>
    </source>
</reference>
<evidence type="ECO:0000313" key="4">
    <source>
        <dbReference type="Proteomes" id="UP000032232"/>
    </source>
</evidence>
<dbReference type="NCBIfam" id="TIGR01730">
    <property type="entry name" value="RND_mfp"/>
    <property type="match status" value="1"/>
</dbReference>
<keyword evidence="4" id="KW-1185">Reference proteome</keyword>
<organism evidence="3 4">
    <name type="scientific">Jannaschia aquimarina</name>
    <dbReference type="NCBI Taxonomy" id="935700"/>
    <lineage>
        <taxon>Bacteria</taxon>
        <taxon>Pseudomonadati</taxon>
        <taxon>Pseudomonadota</taxon>
        <taxon>Alphaproteobacteria</taxon>
        <taxon>Rhodobacterales</taxon>
        <taxon>Roseobacteraceae</taxon>
        <taxon>Jannaschia</taxon>
    </lineage>
</organism>